<dbReference type="AlphaFoldDB" id="A0A0C2SNT0"/>
<evidence type="ECO:0000313" key="6">
    <source>
        <dbReference type="Proteomes" id="UP000473681"/>
    </source>
</evidence>
<evidence type="ECO:0000313" key="1">
    <source>
        <dbReference type="EMBL" id="NFA44407.1"/>
    </source>
</evidence>
<dbReference type="RefSeq" id="WP_003374124.1">
    <property type="nucleotide sequence ID" value="NZ_CP010520.1"/>
</dbReference>
<protein>
    <submittedName>
        <fullName evidence="2">Uncharacterized protein</fullName>
    </submittedName>
</protein>
<dbReference type="Proteomes" id="UP000486903">
    <property type="component" value="Unassembled WGS sequence"/>
</dbReference>
<dbReference type="EMBL" id="SXFB01000002">
    <property type="protein sequence ID" value="NFV25305.1"/>
    <property type="molecule type" value="Genomic_DNA"/>
</dbReference>
<dbReference type="EMBL" id="SWVK01000003">
    <property type="protein sequence ID" value="NFN34059.1"/>
    <property type="molecule type" value="Genomic_DNA"/>
</dbReference>
<dbReference type="EMBL" id="SGKU01000080">
    <property type="protein sequence ID" value="NFA44407.1"/>
    <property type="molecule type" value="Genomic_DNA"/>
</dbReference>
<gene>
    <name evidence="1" type="ORF">EXM65_18045</name>
    <name evidence="2" type="ORF">FC774_11045</name>
    <name evidence="3" type="ORF">FDB51_02745</name>
    <name evidence="4" type="ORF">FDG31_03835</name>
</gene>
<evidence type="ECO:0000313" key="4">
    <source>
        <dbReference type="EMBL" id="NFV25305.1"/>
    </source>
</evidence>
<evidence type="ECO:0000313" key="2">
    <source>
        <dbReference type="EMBL" id="NFF88402.1"/>
    </source>
</evidence>
<accession>A0A0C2SNT0</accession>
<evidence type="ECO:0000313" key="7">
    <source>
        <dbReference type="Proteomes" id="UP000476820"/>
    </source>
</evidence>
<reference evidence="6 7" key="2">
    <citation type="submission" date="2019-04" db="EMBL/GenBank/DDBJ databases">
        <title>Genome sequencing of Clostridium botulinum Groups I-IV and Clostridium butyricum.</title>
        <authorList>
            <person name="Brunt J."/>
            <person name="Van Vliet A.H.M."/>
            <person name="Stringer S.C."/>
            <person name="Carter A.T."/>
            <person name="Peck M.W."/>
        </authorList>
    </citation>
    <scope>NUCLEOTIDE SEQUENCE [LARGE SCALE GENOMIC DNA]</scope>
    <source>
        <strain evidence="2 7">1605</strain>
        <strain evidence="4 8">BL81</strain>
        <strain evidence="3 6">CB-K-33E</strain>
    </source>
</reference>
<evidence type="ECO:0000313" key="3">
    <source>
        <dbReference type="EMBL" id="NFN34059.1"/>
    </source>
</evidence>
<proteinExistence type="predicted"/>
<comment type="caution">
    <text evidence="2">The sequence shown here is derived from an EMBL/GenBank/DDBJ whole genome shotgun (WGS) entry which is preliminary data.</text>
</comment>
<evidence type="ECO:0000313" key="5">
    <source>
        <dbReference type="Proteomes" id="UP000472355"/>
    </source>
</evidence>
<reference evidence="1 5" key="1">
    <citation type="submission" date="2019-02" db="EMBL/GenBank/DDBJ databases">
        <title>Genome sequencing of Clostridium botulinum clinical isolates.</title>
        <authorList>
            <person name="Brunt J."/>
            <person name="Van Vliet A.H.M."/>
            <person name="Stringer S.C."/>
            <person name="Grant K.A."/>
            <person name="Carter A.C."/>
            <person name="Peck M.W."/>
        </authorList>
    </citation>
    <scope>NUCLEOTIDE SEQUENCE [LARGE SCALE GENOMIC DNA]</scope>
    <source>
        <strain evidence="1 5">H113700579</strain>
    </source>
</reference>
<evidence type="ECO:0000313" key="8">
    <source>
        <dbReference type="Proteomes" id="UP000486903"/>
    </source>
</evidence>
<dbReference type="Proteomes" id="UP000473681">
    <property type="component" value="Unassembled WGS sequence"/>
</dbReference>
<dbReference type="Proteomes" id="UP000476820">
    <property type="component" value="Unassembled WGS sequence"/>
</dbReference>
<name>A0A0C2SNT0_CLOBO</name>
<dbReference type="EMBL" id="SWOV01000029">
    <property type="protein sequence ID" value="NFF88402.1"/>
    <property type="molecule type" value="Genomic_DNA"/>
</dbReference>
<organism evidence="2 7">
    <name type="scientific">Clostridium botulinum</name>
    <dbReference type="NCBI Taxonomy" id="1491"/>
    <lineage>
        <taxon>Bacteria</taxon>
        <taxon>Bacillati</taxon>
        <taxon>Bacillota</taxon>
        <taxon>Clostridia</taxon>
        <taxon>Eubacteriales</taxon>
        <taxon>Clostridiaceae</taxon>
        <taxon>Clostridium</taxon>
    </lineage>
</organism>
<sequence length="69" mass="8033">MSNIVFQTVDGTIYGGELIYLGKEELSVKNLYKFSEFYETNAKKIIDFPCKGGDVWFYTNSIIWYKKTS</sequence>
<dbReference type="Proteomes" id="UP000472355">
    <property type="component" value="Unassembled WGS sequence"/>
</dbReference>